<evidence type="ECO:0000313" key="3">
    <source>
        <dbReference type="Proteomes" id="UP000323505"/>
    </source>
</evidence>
<evidence type="ECO:0000259" key="1">
    <source>
        <dbReference type="Pfam" id="PF00294"/>
    </source>
</evidence>
<accession>A0A5D3F939</accession>
<dbReference type="AlphaFoldDB" id="A0A5D3F939"/>
<comment type="caution">
    <text evidence="2">The sequence shown here is derived from an EMBL/GenBank/DDBJ whole genome shotgun (WGS) entry which is preliminary data.</text>
</comment>
<proteinExistence type="predicted"/>
<gene>
    <name evidence="2" type="ORF">FXF68_34660</name>
</gene>
<keyword evidence="2" id="KW-0418">Kinase</keyword>
<evidence type="ECO:0000313" key="2">
    <source>
        <dbReference type="EMBL" id="TYK44592.1"/>
    </source>
</evidence>
<dbReference type="SUPFAM" id="SSF53613">
    <property type="entry name" value="Ribokinase-like"/>
    <property type="match status" value="1"/>
</dbReference>
<dbReference type="GO" id="GO:0016301">
    <property type="term" value="F:kinase activity"/>
    <property type="evidence" value="ECO:0007669"/>
    <property type="project" value="UniProtKB-KW"/>
</dbReference>
<dbReference type="InterPro" id="IPR029056">
    <property type="entry name" value="Ribokinase-like"/>
</dbReference>
<organism evidence="2 3">
    <name type="scientific">Actinomadura decatromicini</name>
    <dbReference type="NCBI Taxonomy" id="2604572"/>
    <lineage>
        <taxon>Bacteria</taxon>
        <taxon>Bacillati</taxon>
        <taxon>Actinomycetota</taxon>
        <taxon>Actinomycetes</taxon>
        <taxon>Streptosporangiales</taxon>
        <taxon>Thermomonosporaceae</taxon>
        <taxon>Actinomadura</taxon>
    </lineage>
</organism>
<sequence>MKVLVLGDLCLDTVVEDELALDSVMARDGGDLSLWTPMADVPGGTSYHFAAAAGRHGHTPVVVGAIGADVAGRAITEALTDGAIGHRLAVDERRPTGRAIIGYGTTGARIMFASRGAANEGLSGTAVREAVEALPGFDAVWVSGLSLTRKGTPTYASVREIAAGAAAGGVRLLFDVVPHEFHRHFSDVPSIAAEVGPIHGLVSELPSARRLLGLGDAGETLTERLLDETAELLLEQVTATVLRYRSGSAYRQSVRTRDGLVKDLERPIPERLGLRGYGDTMTCEVLSELVGAVPEGEPISGKVESL</sequence>
<dbReference type="InterPro" id="IPR011611">
    <property type="entry name" value="PfkB_dom"/>
</dbReference>
<protein>
    <submittedName>
        <fullName evidence="2">Carbohydrate kinase family protein</fullName>
    </submittedName>
</protein>
<dbReference type="Gene3D" id="3.40.1190.20">
    <property type="match status" value="1"/>
</dbReference>
<dbReference type="Proteomes" id="UP000323505">
    <property type="component" value="Unassembled WGS sequence"/>
</dbReference>
<name>A0A5D3F939_9ACTN</name>
<dbReference type="Pfam" id="PF00294">
    <property type="entry name" value="PfkB"/>
    <property type="match status" value="1"/>
</dbReference>
<dbReference type="EMBL" id="VSRQ01000008">
    <property type="protein sequence ID" value="TYK44592.1"/>
    <property type="molecule type" value="Genomic_DNA"/>
</dbReference>
<feature type="domain" description="Carbohydrate kinase PfkB" evidence="1">
    <location>
        <begin position="40"/>
        <end position="163"/>
    </location>
</feature>
<keyword evidence="3" id="KW-1185">Reference proteome</keyword>
<keyword evidence="2" id="KW-0808">Transferase</keyword>
<reference evidence="2 3" key="1">
    <citation type="submission" date="2019-08" db="EMBL/GenBank/DDBJ databases">
        <title>Actinomadura sp. nov. CYP1-5 isolated from mountain soil.</title>
        <authorList>
            <person name="Songsumanus A."/>
            <person name="Kuncharoen N."/>
            <person name="Kudo T."/>
            <person name="Yuki M."/>
            <person name="Igarashi Y."/>
            <person name="Tanasupawat S."/>
        </authorList>
    </citation>
    <scope>NUCLEOTIDE SEQUENCE [LARGE SCALE GENOMIC DNA]</scope>
    <source>
        <strain evidence="2 3">CYP1-5</strain>
    </source>
</reference>